<dbReference type="AlphaFoldDB" id="A0A1F7L205"/>
<keyword evidence="2" id="KW-0418">Kinase</keyword>
<dbReference type="InterPro" id="IPR011611">
    <property type="entry name" value="PfkB_dom"/>
</dbReference>
<dbReference type="PANTHER" id="PTHR10584:SF166">
    <property type="entry name" value="RIBOKINASE"/>
    <property type="match status" value="1"/>
</dbReference>
<dbReference type="SUPFAM" id="SSF53613">
    <property type="entry name" value="Ribokinase-like"/>
    <property type="match status" value="1"/>
</dbReference>
<keyword evidence="1" id="KW-0808">Transferase</keyword>
<dbReference type="GO" id="GO:0016301">
    <property type="term" value="F:kinase activity"/>
    <property type="evidence" value="ECO:0007669"/>
    <property type="project" value="UniProtKB-KW"/>
</dbReference>
<dbReference type="Proteomes" id="UP000177050">
    <property type="component" value="Unassembled WGS sequence"/>
</dbReference>
<name>A0A1F7L205_9BACT</name>
<dbReference type="InterPro" id="IPR029056">
    <property type="entry name" value="Ribokinase-like"/>
</dbReference>
<evidence type="ECO:0000313" key="4">
    <source>
        <dbReference type="EMBL" id="OGK74170.1"/>
    </source>
</evidence>
<feature type="domain" description="Carbohydrate kinase PfkB" evidence="3">
    <location>
        <begin position="181"/>
        <end position="268"/>
    </location>
</feature>
<comment type="caution">
    <text evidence="4">The sequence shown here is derived from an EMBL/GenBank/DDBJ whole genome shotgun (WGS) entry which is preliminary data.</text>
</comment>
<sequence>MNITILGHVCIDRNISENSSYTAPGSPAMFMNKIFKQLPDVEATIVASHGTDFLEHKGNAKLYPYTPQGNKTLIYENKTQGGMRSQKAFNREFAIPVVIDTGLEEILSSSNIVFVAPILPNLSGPYLRKSLSLTAPSTLKVLLPQGYYRNFDAENNVSAREFMESDEVLSLIDIVIVSEQDHPNMQDLARKWAQRHKIIVLVTLGEKGAVAIKENEEIQLPTSSVPEHKIIDSVGSGDIFSAGFAYRYKVTHDIKEAGRFANELAKQCLFYTPHEIKIDYRALL</sequence>
<dbReference type="PANTHER" id="PTHR10584">
    <property type="entry name" value="SUGAR KINASE"/>
    <property type="match status" value="1"/>
</dbReference>
<dbReference type="PROSITE" id="PS00584">
    <property type="entry name" value="PFKB_KINASES_2"/>
    <property type="match status" value="1"/>
</dbReference>
<dbReference type="Pfam" id="PF00294">
    <property type="entry name" value="PfkB"/>
    <property type="match status" value="1"/>
</dbReference>
<dbReference type="Gene3D" id="3.40.1190.20">
    <property type="match status" value="1"/>
</dbReference>
<proteinExistence type="predicted"/>
<gene>
    <name evidence="4" type="ORF">A3K52_05380</name>
</gene>
<protein>
    <recommendedName>
        <fullName evidence="3">Carbohydrate kinase PfkB domain-containing protein</fullName>
    </recommendedName>
</protein>
<evidence type="ECO:0000259" key="3">
    <source>
        <dbReference type="Pfam" id="PF00294"/>
    </source>
</evidence>
<organism evidence="4 5">
    <name type="scientific">Candidatus Roizmanbacteria bacterium RIFOXYD1_FULL_38_12</name>
    <dbReference type="NCBI Taxonomy" id="1802093"/>
    <lineage>
        <taxon>Bacteria</taxon>
        <taxon>Candidatus Roizmaniibacteriota</taxon>
    </lineage>
</organism>
<reference evidence="4 5" key="1">
    <citation type="journal article" date="2016" name="Nat. Commun.">
        <title>Thousands of microbial genomes shed light on interconnected biogeochemical processes in an aquifer system.</title>
        <authorList>
            <person name="Anantharaman K."/>
            <person name="Brown C.T."/>
            <person name="Hug L.A."/>
            <person name="Sharon I."/>
            <person name="Castelle C.J."/>
            <person name="Probst A.J."/>
            <person name="Thomas B.C."/>
            <person name="Singh A."/>
            <person name="Wilkins M.J."/>
            <person name="Karaoz U."/>
            <person name="Brodie E.L."/>
            <person name="Williams K.H."/>
            <person name="Hubbard S.S."/>
            <person name="Banfield J.F."/>
        </authorList>
    </citation>
    <scope>NUCLEOTIDE SEQUENCE [LARGE SCALE GENOMIC DNA]</scope>
</reference>
<accession>A0A1F7L205</accession>
<dbReference type="InterPro" id="IPR002173">
    <property type="entry name" value="Carboh/pur_kinase_PfkB_CS"/>
</dbReference>
<dbReference type="EMBL" id="MGBR01000001">
    <property type="protein sequence ID" value="OGK74170.1"/>
    <property type="molecule type" value="Genomic_DNA"/>
</dbReference>
<evidence type="ECO:0000313" key="5">
    <source>
        <dbReference type="Proteomes" id="UP000177050"/>
    </source>
</evidence>
<evidence type="ECO:0000256" key="1">
    <source>
        <dbReference type="ARBA" id="ARBA00022679"/>
    </source>
</evidence>
<evidence type="ECO:0000256" key="2">
    <source>
        <dbReference type="ARBA" id="ARBA00022777"/>
    </source>
</evidence>